<dbReference type="Pfam" id="PF03328">
    <property type="entry name" value="HpcH_HpaI"/>
    <property type="match status" value="1"/>
</dbReference>
<accession>A0ABV9GTZ3</accession>
<reference evidence="6" key="1">
    <citation type="journal article" date="2019" name="Int. J. Syst. Evol. Microbiol.">
        <title>The Global Catalogue of Microorganisms (GCM) 10K type strain sequencing project: providing services to taxonomists for standard genome sequencing and annotation.</title>
        <authorList>
            <consortium name="The Broad Institute Genomics Platform"/>
            <consortium name="The Broad Institute Genome Sequencing Center for Infectious Disease"/>
            <person name="Wu L."/>
            <person name="Ma J."/>
        </authorList>
    </citation>
    <scope>NUCLEOTIDE SEQUENCE [LARGE SCALE GENOMIC DNA]</scope>
    <source>
        <strain evidence="6">JCM 11650</strain>
    </source>
</reference>
<feature type="domain" description="HpcH/HpaI aldolase/citrate lyase" evidence="4">
    <location>
        <begin position="18"/>
        <end position="245"/>
    </location>
</feature>
<keyword evidence="6" id="KW-1185">Reference proteome</keyword>
<dbReference type="RefSeq" id="WP_377724678.1">
    <property type="nucleotide sequence ID" value="NZ_JBHSEW010000003.1"/>
</dbReference>
<sequence length="268" mass="27786">MQMPLNTFKDALARGETQIGLFVGLGHGYGAELLGSSGFDWLLIDGEHGPNDLRSIIAQMQALAPHPERLVVRTADHNPAVIKQLLDGGAQTLMVPMVESAAQAQALVRAMRYAPHGIRGVGTAMARAAHWNGVADYFAQADAQMCLIVQIESVAGVAHLDAIVQVPGVDAVFIGPSDLAASMGHLGQPGHPEVKAAVADAIARIAAAGKAPGVFSADPATAAHYQQLGARFLLVGVDTLLLRNAAVALAGRFKPTETAAPARTGAAY</sequence>
<proteinExistence type="inferred from homology"/>
<dbReference type="PANTHER" id="PTHR30502">
    <property type="entry name" value="2-KETO-3-DEOXY-L-RHAMNONATE ALDOLASE"/>
    <property type="match status" value="1"/>
</dbReference>
<comment type="similarity">
    <text evidence="1">Belongs to the HpcH/HpaI aldolase family.</text>
</comment>
<dbReference type="GO" id="GO:0016829">
    <property type="term" value="F:lyase activity"/>
    <property type="evidence" value="ECO:0007669"/>
    <property type="project" value="UniProtKB-KW"/>
</dbReference>
<evidence type="ECO:0000256" key="2">
    <source>
        <dbReference type="ARBA" id="ARBA00022723"/>
    </source>
</evidence>
<comment type="caution">
    <text evidence="5">The sequence shown here is derived from an EMBL/GenBank/DDBJ whole genome shotgun (WGS) entry which is preliminary data.</text>
</comment>
<dbReference type="EMBL" id="JBHSEW010000003">
    <property type="protein sequence ID" value="MFC4621659.1"/>
    <property type="molecule type" value="Genomic_DNA"/>
</dbReference>
<dbReference type="InterPro" id="IPR040442">
    <property type="entry name" value="Pyrv_kinase-like_dom_sf"/>
</dbReference>
<evidence type="ECO:0000256" key="3">
    <source>
        <dbReference type="ARBA" id="ARBA00023239"/>
    </source>
</evidence>
<dbReference type="InterPro" id="IPR005000">
    <property type="entry name" value="Aldolase/citrate-lyase_domain"/>
</dbReference>
<gene>
    <name evidence="5" type="ORF">ACFO3A_05465</name>
</gene>
<evidence type="ECO:0000313" key="5">
    <source>
        <dbReference type="EMBL" id="MFC4621659.1"/>
    </source>
</evidence>
<protein>
    <submittedName>
        <fullName evidence="5">Aldolase/citrate lyase family protein</fullName>
    </submittedName>
</protein>
<name>A0ABV9GTZ3_9BURK</name>
<dbReference type="PANTHER" id="PTHR30502:SF0">
    <property type="entry name" value="PHOSPHOENOLPYRUVATE CARBOXYLASE FAMILY PROTEIN"/>
    <property type="match status" value="1"/>
</dbReference>
<dbReference type="SUPFAM" id="SSF51621">
    <property type="entry name" value="Phosphoenolpyruvate/pyruvate domain"/>
    <property type="match status" value="1"/>
</dbReference>
<keyword evidence="2" id="KW-0479">Metal-binding</keyword>
<dbReference type="InterPro" id="IPR015813">
    <property type="entry name" value="Pyrv/PenolPyrv_kinase-like_dom"/>
</dbReference>
<evidence type="ECO:0000256" key="1">
    <source>
        <dbReference type="ARBA" id="ARBA00005568"/>
    </source>
</evidence>
<dbReference type="Proteomes" id="UP001595967">
    <property type="component" value="Unassembled WGS sequence"/>
</dbReference>
<dbReference type="Gene3D" id="3.20.20.60">
    <property type="entry name" value="Phosphoenolpyruvate-binding domains"/>
    <property type="match status" value="1"/>
</dbReference>
<dbReference type="InterPro" id="IPR050251">
    <property type="entry name" value="HpcH-HpaI_aldolase"/>
</dbReference>
<evidence type="ECO:0000259" key="4">
    <source>
        <dbReference type="Pfam" id="PF03328"/>
    </source>
</evidence>
<keyword evidence="3 5" id="KW-0456">Lyase</keyword>
<evidence type="ECO:0000313" key="6">
    <source>
        <dbReference type="Proteomes" id="UP001595967"/>
    </source>
</evidence>
<organism evidence="5 6">
    <name type="scientific">Comamonas nitrativorans</name>
    <dbReference type="NCBI Taxonomy" id="108437"/>
    <lineage>
        <taxon>Bacteria</taxon>
        <taxon>Pseudomonadati</taxon>
        <taxon>Pseudomonadota</taxon>
        <taxon>Betaproteobacteria</taxon>
        <taxon>Burkholderiales</taxon>
        <taxon>Comamonadaceae</taxon>
        <taxon>Comamonas</taxon>
    </lineage>
</organism>